<dbReference type="Pfam" id="PF05739">
    <property type="entry name" value="SNARE"/>
    <property type="match status" value="1"/>
</dbReference>
<feature type="transmembrane region" description="Helical" evidence="12">
    <location>
        <begin position="267"/>
        <end position="287"/>
    </location>
</feature>
<evidence type="ECO:0000256" key="1">
    <source>
        <dbReference type="ARBA" id="ARBA00004184"/>
    </source>
</evidence>
<dbReference type="CTD" id="6754983"/>
<dbReference type="CDD" id="cd00179">
    <property type="entry name" value="SynN"/>
    <property type="match status" value="1"/>
</dbReference>
<dbReference type="EMBL" id="DS985246">
    <property type="protein sequence ID" value="EDV24244.1"/>
    <property type="molecule type" value="Genomic_DNA"/>
</dbReference>
<accession>B3RZQ2</accession>
<evidence type="ECO:0000313" key="14">
    <source>
        <dbReference type="EMBL" id="EDV24244.1"/>
    </source>
</evidence>
<dbReference type="Pfam" id="PF00804">
    <property type="entry name" value="Syntaxin"/>
    <property type="match status" value="1"/>
</dbReference>
<dbReference type="InterPro" id="IPR000727">
    <property type="entry name" value="T_SNARE_dom"/>
</dbReference>
<dbReference type="GO" id="GO:0000149">
    <property type="term" value="F:SNARE binding"/>
    <property type="evidence" value="ECO:0000318"/>
    <property type="project" value="GO_Central"/>
</dbReference>
<dbReference type="KEGG" id="tad:TRIADDRAFT_66402"/>
<dbReference type="PROSITE" id="PS00914">
    <property type="entry name" value="SYNTAXIN"/>
    <property type="match status" value="1"/>
</dbReference>
<dbReference type="GO" id="GO:0006887">
    <property type="term" value="P:exocytosis"/>
    <property type="evidence" value="ECO:0000318"/>
    <property type="project" value="GO_Central"/>
</dbReference>
<evidence type="ECO:0000256" key="11">
    <source>
        <dbReference type="SAM" id="Coils"/>
    </source>
</evidence>
<evidence type="ECO:0000256" key="10">
    <source>
        <dbReference type="RuleBase" id="RU003858"/>
    </source>
</evidence>
<keyword evidence="6" id="KW-0532">Neurotransmitter transport</keyword>
<dbReference type="CDD" id="cd15848">
    <property type="entry name" value="SNARE_syntaxin1-like"/>
    <property type="match status" value="1"/>
</dbReference>
<dbReference type="STRING" id="10228.B3RZQ2"/>
<dbReference type="GO" id="GO:0031201">
    <property type="term" value="C:SNARE complex"/>
    <property type="evidence" value="ECO:0000318"/>
    <property type="project" value="GO_Central"/>
</dbReference>
<feature type="coiled-coil region" evidence="11">
    <location>
        <begin position="36"/>
        <end position="105"/>
    </location>
</feature>
<evidence type="ECO:0000313" key="15">
    <source>
        <dbReference type="Proteomes" id="UP000009022"/>
    </source>
</evidence>
<evidence type="ECO:0000256" key="6">
    <source>
        <dbReference type="ARBA" id="ARBA00022775"/>
    </source>
</evidence>
<dbReference type="GO" id="GO:0006836">
    <property type="term" value="P:neurotransmitter transport"/>
    <property type="evidence" value="ECO:0007669"/>
    <property type="project" value="UniProtKB-KW"/>
</dbReference>
<dbReference type="FunFam" id="1.20.5.110:FF:000022">
    <property type="entry name" value="Syntaxin 19"/>
    <property type="match status" value="1"/>
</dbReference>
<dbReference type="InterPro" id="IPR006012">
    <property type="entry name" value="Syntaxin/epimorphin_CS"/>
</dbReference>
<dbReference type="InParanoid" id="B3RZQ2"/>
<keyword evidence="4" id="KW-0813">Transport</keyword>
<keyword evidence="7 12" id="KW-1133">Transmembrane helix</keyword>
<dbReference type="GO" id="GO:0006886">
    <property type="term" value="P:intracellular protein transport"/>
    <property type="evidence" value="ECO:0000318"/>
    <property type="project" value="GO_Central"/>
</dbReference>
<keyword evidence="15" id="KW-1185">Reference proteome</keyword>
<organism evidence="14 15">
    <name type="scientific">Trichoplax adhaerens</name>
    <name type="common">Trichoplax reptans</name>
    <dbReference type="NCBI Taxonomy" id="10228"/>
    <lineage>
        <taxon>Eukaryota</taxon>
        <taxon>Metazoa</taxon>
        <taxon>Placozoa</taxon>
        <taxon>Uniplacotomia</taxon>
        <taxon>Trichoplacea</taxon>
        <taxon>Trichoplacidae</taxon>
        <taxon>Trichoplax</taxon>
    </lineage>
</organism>
<dbReference type="SUPFAM" id="SSF47661">
    <property type="entry name" value="t-snare proteins"/>
    <property type="match status" value="1"/>
</dbReference>
<feature type="domain" description="T-SNARE coiled-coil homology" evidence="13">
    <location>
        <begin position="194"/>
        <end position="256"/>
    </location>
</feature>
<evidence type="ECO:0000256" key="8">
    <source>
        <dbReference type="ARBA" id="ARBA00023054"/>
    </source>
</evidence>
<dbReference type="GO" id="GO:0005886">
    <property type="term" value="C:plasma membrane"/>
    <property type="evidence" value="ECO:0000318"/>
    <property type="project" value="GO_Central"/>
</dbReference>
<dbReference type="PhylomeDB" id="B3RZQ2"/>
<dbReference type="AlphaFoldDB" id="B3RZQ2"/>
<dbReference type="eggNOG" id="KOG0810">
    <property type="taxonomic scope" value="Eukaryota"/>
</dbReference>
<sequence>MKDRMIEIQAVQANQDDEELDDKGIEISIEEPVPFMEDFFNQVEHIEGELDTIEDNLAQVAKAYSDFITMPKVTEDKRESLEKNMENIKIKAKRIRSQLKGLEATIGQDDHSAEFRIKQTQVTALSNRLVSLMSDYNTMQVEHREKCKARIVRQLEITGKTTTDDEVEEMLEQGDLNVFTDGMMIDSKEAKKALEAIEQRYDDIMKLEKSIKELHDMFLDMAMLVESQGEMLDNIEHNTLSTVDYVQRATTDLSKAHTYQTAARKKLICIIVLVIILLIIITVAIVVPTVNNSSNNSGNSNPSTQSP</sequence>
<dbReference type="GO" id="GO:0005484">
    <property type="term" value="F:SNAP receptor activity"/>
    <property type="evidence" value="ECO:0000318"/>
    <property type="project" value="GO_Central"/>
</dbReference>
<dbReference type="HOGENOM" id="CLU_042423_2_2_1"/>
<evidence type="ECO:0000259" key="13">
    <source>
        <dbReference type="PROSITE" id="PS50192"/>
    </source>
</evidence>
<dbReference type="FunCoup" id="B3RZQ2">
    <property type="interactions" value="1059"/>
</dbReference>
<dbReference type="PROSITE" id="PS50192">
    <property type="entry name" value="T_SNARE"/>
    <property type="match status" value="1"/>
</dbReference>
<dbReference type="InterPro" id="IPR045242">
    <property type="entry name" value="Syntaxin"/>
</dbReference>
<dbReference type="InterPro" id="IPR006011">
    <property type="entry name" value="Syntaxin_N"/>
</dbReference>
<dbReference type="OrthoDB" id="10255013at2759"/>
<dbReference type="PANTHER" id="PTHR19957">
    <property type="entry name" value="SYNTAXIN"/>
    <property type="match status" value="1"/>
</dbReference>
<dbReference type="Gene3D" id="1.20.58.70">
    <property type="match status" value="1"/>
</dbReference>
<gene>
    <name evidence="14" type="ORF">TRIADDRAFT_66402</name>
</gene>
<evidence type="ECO:0000256" key="12">
    <source>
        <dbReference type="SAM" id="Phobius"/>
    </source>
</evidence>
<dbReference type="GO" id="GO:0048278">
    <property type="term" value="P:vesicle docking"/>
    <property type="evidence" value="ECO:0000318"/>
    <property type="project" value="GO_Central"/>
</dbReference>
<dbReference type="GeneID" id="6754983"/>
<dbReference type="SMART" id="SM00397">
    <property type="entry name" value="t_SNARE"/>
    <property type="match status" value="1"/>
</dbReference>
<dbReference type="RefSeq" id="XP_002113770.1">
    <property type="nucleotide sequence ID" value="XM_002113734.1"/>
</dbReference>
<dbReference type="Proteomes" id="UP000009022">
    <property type="component" value="Unassembled WGS sequence"/>
</dbReference>
<dbReference type="FunFam" id="1.20.58.70:FF:000011">
    <property type="entry name" value="Syntaxin 4"/>
    <property type="match status" value="1"/>
</dbReference>
<name>B3RZQ2_TRIAD</name>
<dbReference type="InterPro" id="IPR010989">
    <property type="entry name" value="SNARE"/>
</dbReference>
<evidence type="ECO:0000256" key="2">
    <source>
        <dbReference type="ARBA" id="ARBA00004211"/>
    </source>
</evidence>
<dbReference type="GO" id="GO:0006906">
    <property type="term" value="P:vesicle fusion"/>
    <property type="evidence" value="ECO:0000318"/>
    <property type="project" value="GO_Central"/>
</dbReference>
<evidence type="ECO:0000256" key="9">
    <source>
        <dbReference type="ARBA" id="ARBA00023136"/>
    </source>
</evidence>
<evidence type="ECO:0000256" key="3">
    <source>
        <dbReference type="ARBA" id="ARBA00009063"/>
    </source>
</evidence>
<evidence type="ECO:0000256" key="4">
    <source>
        <dbReference type="ARBA" id="ARBA00022448"/>
    </source>
</evidence>
<keyword evidence="5 12" id="KW-0812">Transmembrane</keyword>
<keyword evidence="8 11" id="KW-0175">Coiled coil</keyword>
<protein>
    <submittedName>
        <fullName evidence="14">Syntaxin 1.4</fullName>
    </submittedName>
</protein>
<keyword evidence="9 12" id="KW-0472">Membrane</keyword>
<evidence type="ECO:0000256" key="7">
    <source>
        <dbReference type="ARBA" id="ARBA00022989"/>
    </source>
</evidence>
<evidence type="ECO:0000256" key="5">
    <source>
        <dbReference type="ARBA" id="ARBA00022692"/>
    </source>
</evidence>
<dbReference type="GO" id="GO:0012505">
    <property type="term" value="C:endomembrane system"/>
    <property type="evidence" value="ECO:0000318"/>
    <property type="project" value="GO_Central"/>
</dbReference>
<proteinExistence type="inferred from homology"/>
<comment type="subcellular location">
    <subcellularLocation>
        <location evidence="1">Endomembrane system</location>
        <topology evidence="1">Peripheral membrane protein</topology>
    </subcellularLocation>
    <subcellularLocation>
        <location evidence="2">Membrane</location>
        <topology evidence="2">Single-pass type IV membrane protein</topology>
    </subcellularLocation>
</comment>
<dbReference type="SMART" id="SM00503">
    <property type="entry name" value="SynN"/>
    <property type="match status" value="1"/>
</dbReference>
<dbReference type="PANTHER" id="PTHR19957:SF424">
    <property type="entry name" value="SYNTAXIN-1A"/>
    <property type="match status" value="1"/>
</dbReference>
<comment type="similarity">
    <text evidence="3 10">Belongs to the syntaxin family.</text>
</comment>
<reference evidence="14 15" key="1">
    <citation type="journal article" date="2008" name="Nature">
        <title>The Trichoplax genome and the nature of placozoans.</title>
        <authorList>
            <person name="Srivastava M."/>
            <person name="Begovic E."/>
            <person name="Chapman J."/>
            <person name="Putnam N.H."/>
            <person name="Hellsten U."/>
            <person name="Kawashima T."/>
            <person name="Kuo A."/>
            <person name="Mitros T."/>
            <person name="Salamov A."/>
            <person name="Carpenter M.L."/>
            <person name="Signorovitch A.Y."/>
            <person name="Moreno M.A."/>
            <person name="Kamm K."/>
            <person name="Grimwood J."/>
            <person name="Schmutz J."/>
            <person name="Shapiro H."/>
            <person name="Grigoriev I.V."/>
            <person name="Buss L.W."/>
            <person name="Schierwater B."/>
            <person name="Dellaporta S.L."/>
            <person name="Rokhsar D.S."/>
        </authorList>
    </citation>
    <scope>NUCLEOTIDE SEQUENCE [LARGE SCALE GENOMIC DNA]</scope>
    <source>
        <strain evidence="14 15">Grell-BS-1999</strain>
    </source>
</reference>
<dbReference type="Gene3D" id="1.20.5.110">
    <property type="match status" value="1"/>
</dbReference>